<feature type="chain" id="PRO_5029512606" evidence="1">
    <location>
        <begin position="24"/>
        <end position="133"/>
    </location>
</feature>
<dbReference type="Pfam" id="PF16022">
    <property type="entry name" value="DUF4783"/>
    <property type="match status" value="1"/>
</dbReference>
<dbReference type="InterPro" id="IPR031977">
    <property type="entry name" value="DUF4783"/>
</dbReference>
<dbReference type="EMBL" id="WQKZ01000004">
    <property type="protein sequence ID" value="MVN78353.1"/>
    <property type="molecule type" value="Genomic_DNA"/>
</dbReference>
<feature type="signal peptide" evidence="1">
    <location>
        <begin position="1"/>
        <end position="23"/>
    </location>
</feature>
<evidence type="ECO:0000313" key="3">
    <source>
        <dbReference type="Proteomes" id="UP000441336"/>
    </source>
</evidence>
<keyword evidence="3" id="KW-1185">Reference proteome</keyword>
<organism evidence="2 3">
    <name type="scientific">Hymenobacter ginkgonis</name>
    <dbReference type="NCBI Taxonomy" id="2682976"/>
    <lineage>
        <taxon>Bacteria</taxon>
        <taxon>Pseudomonadati</taxon>
        <taxon>Bacteroidota</taxon>
        <taxon>Cytophagia</taxon>
        <taxon>Cytophagales</taxon>
        <taxon>Hymenobacteraceae</taxon>
        <taxon>Hymenobacter</taxon>
    </lineage>
</organism>
<protein>
    <submittedName>
        <fullName evidence="2">DUF4783 domain-containing protein</fullName>
    </submittedName>
</protein>
<comment type="caution">
    <text evidence="2">The sequence shown here is derived from an EMBL/GenBank/DDBJ whole genome shotgun (WGS) entry which is preliminary data.</text>
</comment>
<gene>
    <name evidence="2" type="ORF">GO988_18640</name>
</gene>
<dbReference type="Gene3D" id="3.10.450.50">
    <property type="match status" value="1"/>
</dbReference>
<accession>A0A7K1TJ12</accession>
<reference evidence="2 3" key="1">
    <citation type="submission" date="2019-12" db="EMBL/GenBank/DDBJ databases">
        <title>Hymenobacter sp. HMF4947 Genome sequencing and assembly.</title>
        <authorList>
            <person name="Kang H."/>
            <person name="Cha I."/>
            <person name="Kim H."/>
            <person name="Joh K."/>
        </authorList>
    </citation>
    <scope>NUCLEOTIDE SEQUENCE [LARGE SCALE GENOMIC DNA]</scope>
    <source>
        <strain evidence="2 3">HMF4947</strain>
    </source>
</reference>
<keyword evidence="1" id="KW-0732">Signal</keyword>
<dbReference type="Proteomes" id="UP000441336">
    <property type="component" value="Unassembled WGS sequence"/>
</dbReference>
<evidence type="ECO:0000313" key="2">
    <source>
        <dbReference type="EMBL" id="MVN78353.1"/>
    </source>
</evidence>
<proteinExistence type="predicted"/>
<dbReference type="RefSeq" id="WP_157568323.1">
    <property type="nucleotide sequence ID" value="NZ_WQKZ01000004.1"/>
</dbReference>
<evidence type="ECO:0000256" key="1">
    <source>
        <dbReference type="SAM" id="SignalP"/>
    </source>
</evidence>
<name>A0A7K1TJ12_9BACT</name>
<dbReference type="AlphaFoldDB" id="A0A7K1TJ12"/>
<sequence length="133" mass="14612">MKSIFTKVLLFSWFLLVGWGAQAQGGDQLTAVRSAIAGGSSRELAQYLAPSVEVGFDGDHQSYNSTQTELVMRNFFAKNAPNSFEIVHQGASNDGIPYAVGRYVGRSGTYQVFIKLKPKRSTPLIDTIDFTKE</sequence>